<dbReference type="GO" id="GO:0000155">
    <property type="term" value="F:phosphorelay sensor kinase activity"/>
    <property type="evidence" value="ECO:0007669"/>
    <property type="project" value="InterPro"/>
</dbReference>
<evidence type="ECO:0000256" key="9">
    <source>
        <dbReference type="ARBA" id="ARBA00023012"/>
    </source>
</evidence>
<dbReference type="OrthoDB" id="9776727at2"/>
<dbReference type="CDD" id="cd00082">
    <property type="entry name" value="HisKA"/>
    <property type="match status" value="1"/>
</dbReference>
<feature type="transmembrane region" description="Helical" evidence="10">
    <location>
        <begin position="952"/>
        <end position="975"/>
    </location>
</feature>
<dbReference type="Pfam" id="PF02518">
    <property type="entry name" value="HATPase_c"/>
    <property type="match status" value="1"/>
</dbReference>
<dbReference type="STRING" id="1079859.SAMN04515674_102453"/>
<reference evidence="13 14" key="1">
    <citation type="submission" date="2016-10" db="EMBL/GenBank/DDBJ databases">
        <authorList>
            <person name="de Groot N.N."/>
        </authorList>
    </citation>
    <scope>NUCLEOTIDE SEQUENCE [LARGE SCALE GENOMIC DNA]</scope>
    <source>
        <strain evidence="14">E92,LMG 26720,CCM 7988</strain>
    </source>
</reference>
<dbReference type="EMBL" id="FOXH01000002">
    <property type="protein sequence ID" value="SFP32820.1"/>
    <property type="molecule type" value="Genomic_DNA"/>
</dbReference>
<proteinExistence type="predicted"/>
<evidence type="ECO:0000256" key="8">
    <source>
        <dbReference type="ARBA" id="ARBA00022840"/>
    </source>
</evidence>
<dbReference type="RefSeq" id="WP_092013313.1">
    <property type="nucleotide sequence ID" value="NZ_FOXH01000002.1"/>
</dbReference>
<dbReference type="SMART" id="SM00387">
    <property type="entry name" value="HATPase_c"/>
    <property type="match status" value="1"/>
</dbReference>
<dbReference type="CDD" id="cd06225">
    <property type="entry name" value="HAMP"/>
    <property type="match status" value="1"/>
</dbReference>
<keyword evidence="6" id="KW-0547">Nucleotide-binding</keyword>
<dbReference type="Gene3D" id="3.30.565.10">
    <property type="entry name" value="Histidine kinase-like ATPase, C-terminal domain"/>
    <property type="match status" value="1"/>
</dbReference>
<dbReference type="InterPro" id="IPR005467">
    <property type="entry name" value="His_kinase_dom"/>
</dbReference>
<name>A0A1I5PG77_9BACT</name>
<evidence type="ECO:0000313" key="13">
    <source>
        <dbReference type="EMBL" id="SFP32820.1"/>
    </source>
</evidence>
<keyword evidence="4" id="KW-0597">Phosphoprotein</keyword>
<dbReference type="InterPro" id="IPR036890">
    <property type="entry name" value="HATPase_C_sf"/>
</dbReference>
<feature type="transmembrane region" description="Helical" evidence="10">
    <location>
        <begin position="18"/>
        <end position="36"/>
    </location>
</feature>
<feature type="transmembrane region" description="Helical" evidence="10">
    <location>
        <begin position="442"/>
        <end position="459"/>
    </location>
</feature>
<feature type="transmembrane region" description="Helical" evidence="10">
    <location>
        <begin position="222"/>
        <end position="243"/>
    </location>
</feature>
<dbReference type="Pfam" id="PF00512">
    <property type="entry name" value="HisKA"/>
    <property type="match status" value="1"/>
</dbReference>
<evidence type="ECO:0000256" key="2">
    <source>
        <dbReference type="ARBA" id="ARBA00004370"/>
    </source>
</evidence>
<feature type="transmembrane region" description="Helical" evidence="10">
    <location>
        <begin position="255"/>
        <end position="277"/>
    </location>
</feature>
<dbReference type="Gene3D" id="6.10.340.10">
    <property type="match status" value="1"/>
</dbReference>
<comment type="catalytic activity">
    <reaction evidence="1">
        <text>ATP + protein L-histidine = ADP + protein N-phospho-L-histidine.</text>
        <dbReference type="EC" id="2.7.13.3"/>
    </reaction>
</comment>
<feature type="transmembrane region" description="Helical" evidence="10">
    <location>
        <begin position="779"/>
        <end position="797"/>
    </location>
</feature>
<keyword evidence="9" id="KW-0902">Two-component regulatory system</keyword>
<dbReference type="InterPro" id="IPR003594">
    <property type="entry name" value="HATPase_dom"/>
</dbReference>
<dbReference type="EC" id="2.7.13.3" evidence="3"/>
<keyword evidence="5" id="KW-0808">Transferase</keyword>
<feature type="domain" description="HAMP" evidence="12">
    <location>
        <begin position="965"/>
        <end position="1017"/>
    </location>
</feature>
<evidence type="ECO:0000256" key="1">
    <source>
        <dbReference type="ARBA" id="ARBA00000085"/>
    </source>
</evidence>
<feature type="transmembrane region" description="Helical" evidence="10">
    <location>
        <begin position="333"/>
        <end position="354"/>
    </location>
</feature>
<keyword evidence="10" id="KW-0812">Transmembrane</keyword>
<keyword evidence="10" id="KW-1133">Transmembrane helix</keyword>
<dbReference type="Gene3D" id="1.10.287.130">
    <property type="match status" value="1"/>
</dbReference>
<keyword evidence="14" id="KW-1185">Reference proteome</keyword>
<keyword evidence="8" id="KW-0067">ATP-binding</keyword>
<dbReference type="GO" id="GO:0016020">
    <property type="term" value="C:membrane"/>
    <property type="evidence" value="ECO:0007669"/>
    <property type="project" value="UniProtKB-SubCell"/>
</dbReference>
<evidence type="ECO:0000256" key="6">
    <source>
        <dbReference type="ARBA" id="ARBA00022741"/>
    </source>
</evidence>
<protein>
    <recommendedName>
        <fullName evidence="3">histidine kinase</fullName>
        <ecNumber evidence="3">2.7.13.3</ecNumber>
    </recommendedName>
</protein>
<dbReference type="PANTHER" id="PTHR43065:SF46">
    <property type="entry name" value="C4-DICARBOXYLATE TRANSPORT SENSOR PROTEIN DCTB"/>
    <property type="match status" value="1"/>
</dbReference>
<comment type="subcellular location">
    <subcellularLocation>
        <location evidence="2">Membrane</location>
    </subcellularLocation>
</comment>
<feature type="transmembrane region" description="Helical" evidence="10">
    <location>
        <begin position="383"/>
        <end position="403"/>
    </location>
</feature>
<dbReference type="InterPro" id="IPR004358">
    <property type="entry name" value="Sig_transdc_His_kin-like_C"/>
</dbReference>
<feature type="domain" description="Histidine kinase" evidence="11">
    <location>
        <begin position="1034"/>
        <end position="1244"/>
    </location>
</feature>
<keyword evidence="7" id="KW-0418">Kinase</keyword>
<evidence type="ECO:0000259" key="11">
    <source>
        <dbReference type="PROSITE" id="PS50109"/>
    </source>
</evidence>
<dbReference type="SUPFAM" id="SSF55874">
    <property type="entry name" value="ATPase domain of HSP90 chaperone/DNA topoisomerase II/histidine kinase"/>
    <property type="match status" value="1"/>
</dbReference>
<dbReference type="SMART" id="SM00388">
    <property type="entry name" value="HisKA"/>
    <property type="match status" value="1"/>
</dbReference>
<evidence type="ECO:0000256" key="4">
    <source>
        <dbReference type="ARBA" id="ARBA00022553"/>
    </source>
</evidence>
<dbReference type="AlphaFoldDB" id="A0A1I5PG77"/>
<dbReference type="PROSITE" id="PS50109">
    <property type="entry name" value="HIS_KIN"/>
    <property type="match status" value="1"/>
</dbReference>
<organism evidence="13 14">
    <name type="scientific">Pseudarcicella hirudinis</name>
    <dbReference type="NCBI Taxonomy" id="1079859"/>
    <lineage>
        <taxon>Bacteria</taxon>
        <taxon>Pseudomonadati</taxon>
        <taxon>Bacteroidota</taxon>
        <taxon>Cytophagia</taxon>
        <taxon>Cytophagales</taxon>
        <taxon>Flectobacillaceae</taxon>
        <taxon>Pseudarcicella</taxon>
    </lineage>
</organism>
<dbReference type="PRINTS" id="PR00344">
    <property type="entry name" value="BCTRLSENSOR"/>
</dbReference>
<sequence>MNQRITSIFEVLFIKKHIFLILAFLTLGLACVFYLVRDKSSLSATEDKYLFGVQSKIQDEVLESSKDLMAVQDLLTKSADTSFYHLKIQTSHPYFIFKNGQLLFWSDYHFVPAYNQIAGNYSIKGFDWSEGLFLVNRRSFTTGMGAIEIFSFINLYRQYESEYVHLKSGFNPRVFSIDPQKIDISQAAASHLNMYSASKEFLFSVVPPKPGLLKNEALPINVIWLALFSMTFLIIYFSGWVWFLNSKRKYEEAFILLVSYLTILRAGMLYNTIPFIFTESNLFNPKFYAASIVSPSLGDLMLNLVFVLIALIYLVNHFFMMKSYNGLFKLPKAFQAIISTGIVIASYITFQWSYSQLINIYVKSQYILDLSLSIDFWERPLKIYSLTTFILISLIFFLANHFLTNIFIKLNRSKALGLGLFAFGSLLSFIFFYFFYPDTINVFALNAVYFLLIYLFKFPRLLYKFRYQTSIYFFIGALFCTALATYVVYNQAIRRDFTQKQQVGRKYLAENDEIGEFLLSKINTQIKSDSLIANILQSDFLPREQIQNRIKREYLGNYFDYYDIEISAFDASGVSLDNLTSSLNYQNFEEKYRDPVFKTSNADLFFINEPGNSFLKEYIDFIKISRKSGKILGYVILNLKLRDSNSSGELSGGDPQLSQFGVSEYSYAVYQNGRIKTIGGEGFNYERKIPIAQVYNPLLYEKGIILSGFKHVGVEGKNGRKIIVSSPELSPSSIYSNFSFLFLILVITIIAIVLMYAVRYGYSKMNVNFATKIQIFLNLAFLLPLILVVAITVTIIGSKLSESQQQSFLSQTENVSISFLPALDRYSKGKMSRQYLSDTLKTIANKSEKDISVFDTTGRLLVSNKLFSYETGVLSTFLNQDAYISIIEEKERKKTLPEMLGNLKFTTSYIGMKSTEGKLMGVISVPFYNAKASFEKEVVAVVGSMLNTFTSIFLILMVVSYFASNVLTVPLRLITNKIKKINLEKPNDPLKWKSDDEIGVLINAYNQMLVKLEESKRALSESNMQSAWQEMAKQVAHEIKNPLTPMKLSLQLLQRKLSNENIGINPAVNKQFASLIEQIDNISYIANSFSDFAKMPVPKNERFDFSQVVTKVVNLYAENRNITMKAEISPREVWVRGDRQLTGSIVSNLIINAIQAVSKDVRPVIRIGLEKGPESVTFSISDNGMGISPEIRNKIFLLNFSTKEGGSGVGLALAKRVIDHANGSIWFESDAGSGTTFFLSLPLA</sequence>
<dbReference type="GO" id="GO:0005524">
    <property type="term" value="F:ATP binding"/>
    <property type="evidence" value="ECO:0007669"/>
    <property type="project" value="UniProtKB-KW"/>
</dbReference>
<dbReference type="InterPro" id="IPR036097">
    <property type="entry name" value="HisK_dim/P_sf"/>
</dbReference>
<gene>
    <name evidence="13" type="ORF">SAMN04515674_102453</name>
</gene>
<dbReference type="PROSITE" id="PS50885">
    <property type="entry name" value="HAMP"/>
    <property type="match status" value="1"/>
</dbReference>
<evidence type="ECO:0000256" key="10">
    <source>
        <dbReference type="SAM" id="Phobius"/>
    </source>
</evidence>
<evidence type="ECO:0000256" key="5">
    <source>
        <dbReference type="ARBA" id="ARBA00022679"/>
    </source>
</evidence>
<evidence type="ECO:0000256" key="3">
    <source>
        <dbReference type="ARBA" id="ARBA00012438"/>
    </source>
</evidence>
<feature type="transmembrane region" description="Helical" evidence="10">
    <location>
        <begin position="415"/>
        <end position="436"/>
    </location>
</feature>
<feature type="transmembrane region" description="Helical" evidence="10">
    <location>
        <begin position="300"/>
        <end position="321"/>
    </location>
</feature>
<feature type="transmembrane region" description="Helical" evidence="10">
    <location>
        <begin position="471"/>
        <end position="489"/>
    </location>
</feature>
<dbReference type="InterPro" id="IPR003660">
    <property type="entry name" value="HAMP_dom"/>
</dbReference>
<feature type="transmembrane region" description="Helical" evidence="10">
    <location>
        <begin position="738"/>
        <end position="758"/>
    </location>
</feature>
<dbReference type="SUPFAM" id="SSF47384">
    <property type="entry name" value="Homodimeric domain of signal transducing histidine kinase"/>
    <property type="match status" value="1"/>
</dbReference>
<evidence type="ECO:0000259" key="12">
    <source>
        <dbReference type="PROSITE" id="PS50885"/>
    </source>
</evidence>
<dbReference type="PROSITE" id="PS51257">
    <property type="entry name" value="PROKAR_LIPOPROTEIN"/>
    <property type="match status" value="1"/>
</dbReference>
<dbReference type="Proteomes" id="UP000199306">
    <property type="component" value="Unassembled WGS sequence"/>
</dbReference>
<dbReference type="PANTHER" id="PTHR43065">
    <property type="entry name" value="SENSOR HISTIDINE KINASE"/>
    <property type="match status" value="1"/>
</dbReference>
<keyword evidence="10" id="KW-0472">Membrane</keyword>
<evidence type="ECO:0000256" key="7">
    <source>
        <dbReference type="ARBA" id="ARBA00022777"/>
    </source>
</evidence>
<accession>A0A1I5PG77</accession>
<dbReference type="InterPro" id="IPR003661">
    <property type="entry name" value="HisK_dim/P_dom"/>
</dbReference>
<evidence type="ECO:0000313" key="14">
    <source>
        <dbReference type="Proteomes" id="UP000199306"/>
    </source>
</evidence>